<evidence type="ECO:0000256" key="2">
    <source>
        <dbReference type="ARBA" id="ARBA00022475"/>
    </source>
</evidence>
<dbReference type="InterPro" id="IPR002797">
    <property type="entry name" value="Polysacc_synth"/>
</dbReference>
<comment type="subcellular location">
    <subcellularLocation>
        <location evidence="1">Cell membrane</location>
        <topology evidence="1">Multi-pass membrane protein</topology>
    </subcellularLocation>
</comment>
<feature type="transmembrane region" description="Helical" evidence="6">
    <location>
        <begin position="379"/>
        <end position="399"/>
    </location>
</feature>
<feature type="transmembrane region" description="Helical" evidence="6">
    <location>
        <begin position="78"/>
        <end position="105"/>
    </location>
</feature>
<keyword evidence="5 6" id="KW-0472">Membrane</keyword>
<feature type="transmembrane region" description="Helical" evidence="6">
    <location>
        <begin position="287"/>
        <end position="311"/>
    </location>
</feature>
<feature type="transmembrane region" description="Helical" evidence="6">
    <location>
        <begin position="323"/>
        <end position="341"/>
    </location>
</feature>
<feature type="transmembrane region" description="Helical" evidence="6">
    <location>
        <begin position="217"/>
        <end position="235"/>
    </location>
</feature>
<keyword evidence="4 6" id="KW-1133">Transmembrane helix</keyword>
<dbReference type="PANTHER" id="PTHR30250:SF11">
    <property type="entry name" value="O-ANTIGEN TRANSPORTER-RELATED"/>
    <property type="match status" value="1"/>
</dbReference>
<organism evidence="7 8">
    <name type="scientific">Flavobacterium ginsengisoli</name>
    <dbReference type="NCBI Taxonomy" id="871694"/>
    <lineage>
        <taxon>Bacteria</taxon>
        <taxon>Pseudomonadati</taxon>
        <taxon>Bacteroidota</taxon>
        <taxon>Flavobacteriia</taxon>
        <taxon>Flavobacteriales</taxon>
        <taxon>Flavobacteriaceae</taxon>
        <taxon>Flavobacterium</taxon>
    </lineage>
</organism>
<gene>
    <name evidence="7" type="primary">wzx</name>
    <name evidence="7" type="ORF">GCM10022422_00170</name>
</gene>
<dbReference type="PANTHER" id="PTHR30250">
    <property type="entry name" value="PST FAMILY PREDICTED COLANIC ACID TRANSPORTER"/>
    <property type="match status" value="1"/>
</dbReference>
<sequence>MKNFVIYGIGQIINLVSPLLVVPYLVAICEKEGLGKIAVGFSFALILNVLVDYGSYINGTKEISINRNNPEIIKKKIVSIYVMKLFLTVILLFAALLLIYFVPFFNKEQAVFFFSFLYVIGQLINPTWIFQGLENYKWISFINIISKIIYVAGIFIFIHKKDDYIYANAYLGLGLIISSLIGLASLIKKYNLRFYNNVTKDALQLLKEEFSLTFSQLFLSFYQYLPIMIISYVGGNGMAGQYRIIEQIIMTFRTYLQMFFNFIYADVCLQIHLNLKKGIYNWLKYNGLNYLFVLSLVFIAFVLTEQILLYFNIPSNELESMAFFFRLGLIIPIFMAISFALKQLLFALDRNRVYIHITIGSSVFSLLVFFLLVKNIGLQGAFIATIIIEILVIIAYCLVLKPMIKLNK</sequence>
<feature type="transmembrane region" description="Helical" evidence="6">
    <location>
        <begin position="5"/>
        <end position="25"/>
    </location>
</feature>
<evidence type="ECO:0000313" key="7">
    <source>
        <dbReference type="EMBL" id="GAA3723285.1"/>
    </source>
</evidence>
<accession>A0ABP7ERI4</accession>
<keyword evidence="8" id="KW-1185">Reference proteome</keyword>
<proteinExistence type="predicted"/>
<feature type="transmembrane region" description="Helical" evidence="6">
    <location>
        <begin position="164"/>
        <end position="187"/>
    </location>
</feature>
<evidence type="ECO:0000313" key="8">
    <source>
        <dbReference type="Proteomes" id="UP001501367"/>
    </source>
</evidence>
<evidence type="ECO:0000256" key="6">
    <source>
        <dbReference type="SAM" id="Phobius"/>
    </source>
</evidence>
<evidence type="ECO:0000256" key="4">
    <source>
        <dbReference type="ARBA" id="ARBA00022989"/>
    </source>
</evidence>
<feature type="transmembrane region" description="Helical" evidence="6">
    <location>
        <begin position="111"/>
        <end position="131"/>
    </location>
</feature>
<feature type="transmembrane region" description="Helical" evidence="6">
    <location>
        <begin position="353"/>
        <end position="373"/>
    </location>
</feature>
<feature type="transmembrane region" description="Helical" evidence="6">
    <location>
        <begin position="37"/>
        <end position="57"/>
    </location>
</feature>
<keyword evidence="3 6" id="KW-0812">Transmembrane</keyword>
<comment type="caution">
    <text evidence="7">The sequence shown here is derived from an EMBL/GenBank/DDBJ whole genome shotgun (WGS) entry which is preliminary data.</text>
</comment>
<evidence type="ECO:0000256" key="1">
    <source>
        <dbReference type="ARBA" id="ARBA00004651"/>
    </source>
</evidence>
<reference evidence="8" key="1">
    <citation type="journal article" date="2019" name="Int. J. Syst. Evol. Microbiol.">
        <title>The Global Catalogue of Microorganisms (GCM) 10K type strain sequencing project: providing services to taxonomists for standard genome sequencing and annotation.</title>
        <authorList>
            <consortium name="The Broad Institute Genomics Platform"/>
            <consortium name="The Broad Institute Genome Sequencing Center for Infectious Disease"/>
            <person name="Wu L."/>
            <person name="Ma J."/>
        </authorList>
    </citation>
    <scope>NUCLEOTIDE SEQUENCE [LARGE SCALE GENOMIC DNA]</scope>
    <source>
        <strain evidence="8">JCM 17336</strain>
    </source>
</reference>
<keyword evidence="2" id="KW-1003">Cell membrane</keyword>
<evidence type="ECO:0000256" key="3">
    <source>
        <dbReference type="ARBA" id="ARBA00022692"/>
    </source>
</evidence>
<name>A0ABP7ERI4_9FLAO</name>
<feature type="transmembrane region" description="Helical" evidence="6">
    <location>
        <begin position="255"/>
        <end position="275"/>
    </location>
</feature>
<protein>
    <submittedName>
        <fullName evidence="7">O148 family O-antigen flippase</fullName>
    </submittedName>
</protein>
<dbReference type="Proteomes" id="UP001501367">
    <property type="component" value="Unassembled WGS sequence"/>
</dbReference>
<dbReference type="Pfam" id="PF01943">
    <property type="entry name" value="Polysacc_synt"/>
    <property type="match status" value="1"/>
</dbReference>
<dbReference type="InterPro" id="IPR050833">
    <property type="entry name" value="Poly_Biosynth_Transport"/>
</dbReference>
<evidence type="ECO:0000256" key="5">
    <source>
        <dbReference type="ARBA" id="ARBA00023136"/>
    </source>
</evidence>
<feature type="transmembrane region" description="Helical" evidence="6">
    <location>
        <begin position="138"/>
        <end position="158"/>
    </location>
</feature>
<dbReference type="EMBL" id="BAABDT010000001">
    <property type="protein sequence ID" value="GAA3723285.1"/>
    <property type="molecule type" value="Genomic_DNA"/>
</dbReference>
<dbReference type="RefSeq" id="WP_278019995.1">
    <property type="nucleotide sequence ID" value="NZ_BAABDT010000001.1"/>
</dbReference>